<dbReference type="Proteomes" id="UP001154282">
    <property type="component" value="Unassembled WGS sequence"/>
</dbReference>
<gene>
    <name evidence="1" type="ORF">LITE_LOCUS35116</name>
</gene>
<sequence>MLIICLRSNIGKFSEVFLDFVRVNKQFPLIIASLCLGCEGSHPHG</sequence>
<evidence type="ECO:0000313" key="2">
    <source>
        <dbReference type="Proteomes" id="UP001154282"/>
    </source>
</evidence>
<reference evidence="1" key="1">
    <citation type="submission" date="2022-08" db="EMBL/GenBank/DDBJ databases">
        <authorList>
            <person name="Gutierrez-Valencia J."/>
        </authorList>
    </citation>
    <scope>NUCLEOTIDE SEQUENCE</scope>
</reference>
<dbReference type="AlphaFoldDB" id="A0AAV0NSX0"/>
<comment type="caution">
    <text evidence="1">The sequence shown here is derived from an EMBL/GenBank/DDBJ whole genome shotgun (WGS) entry which is preliminary data.</text>
</comment>
<keyword evidence="2" id="KW-1185">Reference proteome</keyword>
<evidence type="ECO:0000313" key="1">
    <source>
        <dbReference type="EMBL" id="CAI0461842.1"/>
    </source>
</evidence>
<dbReference type="EMBL" id="CAMGYJ010000008">
    <property type="protein sequence ID" value="CAI0461842.1"/>
    <property type="molecule type" value="Genomic_DNA"/>
</dbReference>
<proteinExistence type="predicted"/>
<organism evidence="1 2">
    <name type="scientific">Linum tenue</name>
    <dbReference type="NCBI Taxonomy" id="586396"/>
    <lineage>
        <taxon>Eukaryota</taxon>
        <taxon>Viridiplantae</taxon>
        <taxon>Streptophyta</taxon>
        <taxon>Embryophyta</taxon>
        <taxon>Tracheophyta</taxon>
        <taxon>Spermatophyta</taxon>
        <taxon>Magnoliopsida</taxon>
        <taxon>eudicotyledons</taxon>
        <taxon>Gunneridae</taxon>
        <taxon>Pentapetalae</taxon>
        <taxon>rosids</taxon>
        <taxon>fabids</taxon>
        <taxon>Malpighiales</taxon>
        <taxon>Linaceae</taxon>
        <taxon>Linum</taxon>
    </lineage>
</organism>
<protein>
    <submittedName>
        <fullName evidence="1">Uncharacterized protein</fullName>
    </submittedName>
</protein>
<name>A0AAV0NSX0_9ROSI</name>
<accession>A0AAV0NSX0</accession>